<keyword evidence="2" id="KW-0472">Membrane</keyword>
<accession>A0A936NFM5</accession>
<feature type="transmembrane region" description="Helical" evidence="2">
    <location>
        <begin position="95"/>
        <end position="116"/>
    </location>
</feature>
<gene>
    <name evidence="3" type="ORF">IPN02_18430</name>
</gene>
<evidence type="ECO:0000313" key="4">
    <source>
        <dbReference type="Proteomes" id="UP000727993"/>
    </source>
</evidence>
<feature type="transmembrane region" description="Helical" evidence="2">
    <location>
        <begin position="123"/>
        <end position="141"/>
    </location>
</feature>
<dbReference type="Pfam" id="PF06197">
    <property type="entry name" value="DUF998"/>
    <property type="match status" value="1"/>
</dbReference>
<organism evidence="3 4">
    <name type="scientific">Candidatus Neomicrothrix subdominans</name>
    <dbReference type="NCBI Taxonomy" id="2954438"/>
    <lineage>
        <taxon>Bacteria</taxon>
        <taxon>Bacillati</taxon>
        <taxon>Actinomycetota</taxon>
        <taxon>Acidimicrobiia</taxon>
        <taxon>Acidimicrobiales</taxon>
        <taxon>Microthrixaceae</taxon>
        <taxon>Candidatus Neomicrothrix</taxon>
    </lineage>
</organism>
<keyword evidence="2" id="KW-1133">Transmembrane helix</keyword>
<keyword evidence="2" id="KW-0812">Transmembrane</keyword>
<proteinExistence type="predicted"/>
<feature type="transmembrane region" description="Helical" evidence="2">
    <location>
        <begin position="153"/>
        <end position="171"/>
    </location>
</feature>
<feature type="compositionally biased region" description="Pro residues" evidence="1">
    <location>
        <begin position="1"/>
        <end position="14"/>
    </location>
</feature>
<sequence>MKKPPPPSAPPPGENPRTGEPKRLSHGCPHSPVAGFRSDRLAAPDDGRWRRLALGGILGPAAFIGAWVVGSAVAVDYSPITDAISRLAAVGADTRVLMSAGFLGFSTASIPAAGAVRRAIPGSAWVGVVGTGLATAAVAALPLDRNPVIDAAHALAAGAGYALFVYAAAAAAKPLWEAGRRSLATISMCVAVLASAALVATPFVEASGLLQRIGLTSLDVWLATISALVLSGRLAIDPIG</sequence>
<comment type="caution">
    <text evidence="3">The sequence shown here is derived from an EMBL/GenBank/DDBJ whole genome shotgun (WGS) entry which is preliminary data.</text>
</comment>
<dbReference type="InterPro" id="IPR009339">
    <property type="entry name" value="DUF998"/>
</dbReference>
<evidence type="ECO:0000256" key="1">
    <source>
        <dbReference type="SAM" id="MobiDB-lite"/>
    </source>
</evidence>
<dbReference type="EMBL" id="JADJZA010000010">
    <property type="protein sequence ID" value="MBK9298764.1"/>
    <property type="molecule type" value="Genomic_DNA"/>
</dbReference>
<evidence type="ECO:0000313" key="3">
    <source>
        <dbReference type="EMBL" id="MBK9298764.1"/>
    </source>
</evidence>
<reference evidence="3 4" key="1">
    <citation type="submission" date="2020-10" db="EMBL/GenBank/DDBJ databases">
        <title>Connecting structure to function with the recovery of over 1000 high-quality activated sludge metagenome-assembled genomes encoding full-length rRNA genes using long-read sequencing.</title>
        <authorList>
            <person name="Singleton C.M."/>
            <person name="Petriglieri F."/>
            <person name="Kristensen J.M."/>
            <person name="Kirkegaard R.H."/>
            <person name="Michaelsen T.Y."/>
            <person name="Andersen M.H."/>
            <person name="Karst S.M."/>
            <person name="Dueholm M.S."/>
            <person name="Nielsen P.H."/>
            <person name="Albertsen M."/>
        </authorList>
    </citation>
    <scope>NUCLEOTIDE SEQUENCE [LARGE SCALE GENOMIC DNA]</scope>
    <source>
        <strain evidence="3">Lyne_18-Q3-R50-59_MAXAC.006</strain>
    </source>
</reference>
<feature type="transmembrane region" description="Helical" evidence="2">
    <location>
        <begin position="183"/>
        <end position="204"/>
    </location>
</feature>
<evidence type="ECO:0000256" key="2">
    <source>
        <dbReference type="SAM" id="Phobius"/>
    </source>
</evidence>
<name>A0A936NFM5_9ACTN</name>
<feature type="transmembrane region" description="Helical" evidence="2">
    <location>
        <begin position="216"/>
        <end position="236"/>
    </location>
</feature>
<dbReference type="Proteomes" id="UP000727993">
    <property type="component" value="Unassembled WGS sequence"/>
</dbReference>
<protein>
    <submittedName>
        <fullName evidence="3">DUF998 domain-containing protein</fullName>
    </submittedName>
</protein>
<feature type="transmembrane region" description="Helical" evidence="2">
    <location>
        <begin position="52"/>
        <end position="75"/>
    </location>
</feature>
<feature type="region of interest" description="Disordered" evidence="1">
    <location>
        <begin position="1"/>
        <end position="39"/>
    </location>
</feature>
<dbReference type="AlphaFoldDB" id="A0A936NFM5"/>